<dbReference type="RefSeq" id="WP_085783783.1">
    <property type="nucleotide sequence ID" value="NZ_CP008743.1"/>
</dbReference>
<evidence type="ECO:0000313" key="4">
    <source>
        <dbReference type="Proteomes" id="UP000237351"/>
    </source>
</evidence>
<sequence>MSSLSPSTSQPFKGLTKYRPGSLREVLVISFPMMMTALSTNLMFFLDRLLLARYSTEAMNTMATTWMACAIFQYGSSGVASIAEVFVGQHNGAKQYDRVAEPVWQMIWFALSLSIVFIPMAIYGNTWFIPEEYESMGAPYFTFLMFFSSLVPLMVAVASFFIGTGRVAIVTFATILANVINLVLAYLFVFGVEGWIPSFGLMGAAYAMVTAQIVQATVLLSIFIGKKKYREKYHTHVMTFNRKVLLKCLEIGLPTTIGHVLEIAAWSVLLNMMAHRGEAYVTIVSIGQSIFILLAFLNDGIQKGIIAIGSNLIGGKQWSIVPKALYSTFQVHLSMMVILALPLLVMPDLLIELFLPEVTIKSHLVELREMTKIALFWVWVFIVFDGFAWVMAGMLTAAGDTKYVMMISTTGVWVFALLPIYIFVVSSSGTPQLTWAITAVYGAIHVILMYIRYRGDRWKQHNITGH</sequence>
<dbReference type="KEGG" id="naf:GQ61_02605"/>
<dbReference type="GO" id="GO:0042910">
    <property type="term" value="F:xenobiotic transmembrane transporter activity"/>
    <property type="evidence" value="ECO:0007669"/>
    <property type="project" value="InterPro"/>
</dbReference>
<dbReference type="InterPro" id="IPR050222">
    <property type="entry name" value="MATE_MdtK"/>
</dbReference>
<dbReference type="GO" id="GO:0015297">
    <property type="term" value="F:antiporter activity"/>
    <property type="evidence" value="ECO:0007669"/>
    <property type="project" value="InterPro"/>
</dbReference>
<keyword evidence="1" id="KW-0813">Transport</keyword>
<accession>A0A1W6N3G5</accession>
<dbReference type="Proteomes" id="UP000237351">
    <property type="component" value="Chromosome"/>
</dbReference>
<feature type="transmembrane region" description="Helical" evidence="2">
    <location>
        <begin position="169"/>
        <end position="192"/>
    </location>
</feature>
<feature type="transmembrane region" description="Helical" evidence="2">
    <location>
        <begin position="65"/>
        <end position="87"/>
    </location>
</feature>
<feature type="transmembrane region" description="Helical" evidence="2">
    <location>
        <begin position="403"/>
        <end position="426"/>
    </location>
</feature>
<feature type="transmembrane region" description="Helical" evidence="2">
    <location>
        <begin position="244"/>
        <end position="267"/>
    </location>
</feature>
<name>A0A1W6N3G5_9PROT</name>
<dbReference type="InterPro" id="IPR002528">
    <property type="entry name" value="MATE_fam"/>
</dbReference>
<feature type="transmembrane region" description="Helical" evidence="2">
    <location>
        <begin position="279"/>
        <end position="297"/>
    </location>
</feature>
<dbReference type="CDD" id="cd13133">
    <property type="entry name" value="MATE_like_7"/>
    <property type="match status" value="1"/>
</dbReference>
<organism evidence="3 4">
    <name type="scientific">Candidatus Nucleicultrix amoebiphila FS5</name>
    <dbReference type="NCBI Taxonomy" id="1414854"/>
    <lineage>
        <taxon>Bacteria</taxon>
        <taxon>Pseudomonadati</taxon>
        <taxon>Pseudomonadota</taxon>
        <taxon>Alphaproteobacteria</taxon>
        <taxon>Holosporales</taxon>
        <taxon>Candidatus Nucleicultricaceae</taxon>
        <taxon>Candidatus Nucleicultrix</taxon>
    </lineage>
</organism>
<feature type="transmembrane region" description="Helical" evidence="2">
    <location>
        <begin position="333"/>
        <end position="355"/>
    </location>
</feature>
<evidence type="ECO:0000256" key="1">
    <source>
        <dbReference type="ARBA" id="ARBA00022448"/>
    </source>
</evidence>
<dbReference type="GO" id="GO:0005886">
    <property type="term" value="C:plasma membrane"/>
    <property type="evidence" value="ECO:0007669"/>
    <property type="project" value="TreeGrafter"/>
</dbReference>
<feature type="transmembrane region" description="Helical" evidence="2">
    <location>
        <begin position="375"/>
        <end position="396"/>
    </location>
</feature>
<reference evidence="3 4" key="1">
    <citation type="submission" date="2014-06" db="EMBL/GenBank/DDBJ databases">
        <title>The genome of the endonuclear symbiont Nucleicultrix amoebiphila.</title>
        <authorList>
            <person name="Schulz F."/>
            <person name="Horn M."/>
        </authorList>
    </citation>
    <scope>NUCLEOTIDE SEQUENCE [LARGE SCALE GENOMIC DNA]</scope>
    <source>
        <strain evidence="3 4">FS5</strain>
    </source>
</reference>
<proteinExistence type="predicted"/>
<dbReference type="PANTHER" id="PTHR43298:SF2">
    <property type="entry name" value="FMN_FAD EXPORTER YEEO-RELATED"/>
    <property type="match status" value="1"/>
</dbReference>
<dbReference type="OrthoDB" id="9780160at2"/>
<dbReference type="PANTHER" id="PTHR43298">
    <property type="entry name" value="MULTIDRUG RESISTANCE PROTEIN NORM-RELATED"/>
    <property type="match status" value="1"/>
</dbReference>
<feature type="transmembrane region" description="Helical" evidence="2">
    <location>
        <begin position="432"/>
        <end position="451"/>
    </location>
</feature>
<feature type="transmembrane region" description="Helical" evidence="2">
    <location>
        <begin position="26"/>
        <end position="45"/>
    </location>
</feature>
<keyword evidence="2" id="KW-0472">Membrane</keyword>
<keyword evidence="4" id="KW-1185">Reference proteome</keyword>
<feature type="transmembrane region" description="Helical" evidence="2">
    <location>
        <begin position="140"/>
        <end position="162"/>
    </location>
</feature>
<dbReference type="EMBL" id="CP008743">
    <property type="protein sequence ID" value="ARN84395.1"/>
    <property type="molecule type" value="Genomic_DNA"/>
</dbReference>
<dbReference type="STRING" id="1414854.GQ61_02605"/>
<dbReference type="AlphaFoldDB" id="A0A1W6N3G5"/>
<keyword evidence="2" id="KW-1133">Transmembrane helix</keyword>
<dbReference type="Pfam" id="PF01554">
    <property type="entry name" value="MatE"/>
    <property type="match status" value="2"/>
</dbReference>
<feature type="transmembrane region" description="Helical" evidence="2">
    <location>
        <begin position="204"/>
        <end position="224"/>
    </location>
</feature>
<evidence type="ECO:0000256" key="2">
    <source>
        <dbReference type="SAM" id="Phobius"/>
    </source>
</evidence>
<protein>
    <submittedName>
        <fullName evidence="3">Uncharacterized protein</fullName>
    </submittedName>
</protein>
<evidence type="ECO:0000313" key="3">
    <source>
        <dbReference type="EMBL" id="ARN84395.1"/>
    </source>
</evidence>
<feature type="transmembrane region" description="Helical" evidence="2">
    <location>
        <begin position="107"/>
        <end position="128"/>
    </location>
</feature>
<keyword evidence="2" id="KW-0812">Transmembrane</keyword>
<gene>
    <name evidence="3" type="ORF">GQ61_02605</name>
</gene>